<gene>
    <name evidence="1" type="ORF">SBA5_250119</name>
</gene>
<protein>
    <submittedName>
        <fullName evidence="1">Uncharacterized protein</fullName>
    </submittedName>
</protein>
<dbReference type="EMBL" id="OKRB01000081">
    <property type="protein sequence ID" value="SPE19889.1"/>
    <property type="molecule type" value="Genomic_DNA"/>
</dbReference>
<accession>A0A2N9L9C6</accession>
<name>A0A2N9L9C6_9BACT</name>
<evidence type="ECO:0000313" key="1">
    <source>
        <dbReference type="EMBL" id="SPE19889.1"/>
    </source>
</evidence>
<proteinExistence type="predicted"/>
<reference evidence="2" key="1">
    <citation type="submission" date="2018-02" db="EMBL/GenBank/DDBJ databases">
        <authorList>
            <person name="Hausmann B."/>
        </authorList>
    </citation>
    <scope>NUCLEOTIDE SEQUENCE [LARGE SCALE GENOMIC DNA]</scope>
    <source>
        <strain evidence="2">Peat soil MAG SbA5</strain>
    </source>
</reference>
<dbReference type="AlphaFoldDB" id="A0A2N9L9C6"/>
<evidence type="ECO:0000313" key="2">
    <source>
        <dbReference type="Proteomes" id="UP000239735"/>
    </source>
</evidence>
<dbReference type="Proteomes" id="UP000239735">
    <property type="component" value="Unassembled WGS sequence"/>
</dbReference>
<sequence>MRATSSRSVIRQDYGNYEGVTIRVTGLRRILQPDVEWGRRRIWRSGLAQARGLTAAGKMPKGPAGRRTQF</sequence>
<organism evidence="1 2">
    <name type="scientific">Candidatus Sulfuritelmatomonas gaucii</name>
    <dbReference type="NCBI Taxonomy" id="2043161"/>
    <lineage>
        <taxon>Bacteria</taxon>
        <taxon>Pseudomonadati</taxon>
        <taxon>Acidobacteriota</taxon>
        <taxon>Terriglobia</taxon>
        <taxon>Terriglobales</taxon>
        <taxon>Acidobacteriaceae</taxon>
        <taxon>Candidatus Sulfuritelmatomonas</taxon>
    </lineage>
</organism>